<evidence type="ECO:0000313" key="1">
    <source>
        <dbReference type="EMBL" id="QJA67786.1"/>
    </source>
</evidence>
<proteinExistence type="predicted"/>
<reference evidence="2" key="1">
    <citation type="submission" date="2020-03" db="EMBL/GenBank/DDBJ databases">
        <title>The deep terrestrial virosphere.</title>
        <authorList>
            <person name="Holmfeldt K."/>
            <person name="Nilsson E."/>
            <person name="Simone D."/>
            <person name="Lopez-Fernandez M."/>
            <person name="Wu X."/>
            <person name="de Brujin I."/>
            <person name="Lundin D."/>
            <person name="Andersson A."/>
            <person name="Bertilsson S."/>
            <person name="Dopson M."/>
        </authorList>
    </citation>
    <scope>NUCLEOTIDE SEQUENCE</scope>
    <source>
        <strain evidence="2">MM415A00124</strain>
        <strain evidence="1">MM415B00156</strain>
    </source>
</reference>
<gene>
    <name evidence="2" type="ORF">MM415A00124_0026</name>
    <name evidence="1" type="ORF">MM415B00156_0026</name>
</gene>
<protein>
    <submittedName>
        <fullName evidence="2">Uncharacterized protein</fullName>
    </submittedName>
</protein>
<evidence type="ECO:0000313" key="2">
    <source>
        <dbReference type="EMBL" id="QJI04851.1"/>
    </source>
</evidence>
<organism evidence="2">
    <name type="scientific">viral metagenome</name>
    <dbReference type="NCBI Taxonomy" id="1070528"/>
    <lineage>
        <taxon>unclassified sequences</taxon>
        <taxon>metagenomes</taxon>
        <taxon>organismal metagenomes</taxon>
    </lineage>
</organism>
<dbReference type="AlphaFoldDB" id="A0A6M3Y3K3"/>
<sequence>MGVPVPTYVQHENGSRGYPAPRADRYGRFFRVAPEWLLYGRGEVDDAPTSDSVPVVGLVGAGSVATLFSEGQGPFDEVEPPADSTSHTVGLGIRGASLGPAFDEGIVFYDDVRSPVTEDLHGRLCVVGLDDGRVLVKILRSAGDGTFHLFSNTMDEPMLNQVVDWAARVKDVRPR</sequence>
<dbReference type="EMBL" id="MT145191">
    <property type="protein sequence ID" value="QJI04851.1"/>
    <property type="molecule type" value="Genomic_DNA"/>
</dbReference>
<dbReference type="Gene3D" id="2.10.109.10">
    <property type="entry name" value="Umud Fragment, subunit A"/>
    <property type="match status" value="1"/>
</dbReference>
<dbReference type="EMBL" id="MT141576">
    <property type="protein sequence ID" value="QJA67786.1"/>
    <property type="molecule type" value="Genomic_DNA"/>
</dbReference>
<name>A0A6M3Y3K3_9ZZZZ</name>
<accession>A0A6M3Y3K3</accession>